<dbReference type="GO" id="GO:0016020">
    <property type="term" value="C:membrane"/>
    <property type="evidence" value="ECO:0007669"/>
    <property type="project" value="UniProtKB-SubCell"/>
</dbReference>
<organism evidence="5 6">
    <name type="scientific">Streptomyces adustus</name>
    <dbReference type="NCBI Taxonomy" id="1609272"/>
    <lineage>
        <taxon>Bacteria</taxon>
        <taxon>Bacillati</taxon>
        <taxon>Actinomycetota</taxon>
        <taxon>Actinomycetes</taxon>
        <taxon>Kitasatosporales</taxon>
        <taxon>Streptomycetaceae</taxon>
        <taxon>Streptomyces</taxon>
    </lineage>
</organism>
<dbReference type="RefSeq" id="WP_152886077.1">
    <property type="nucleotide sequence ID" value="NZ_VJZD01000022.1"/>
</dbReference>
<dbReference type="InterPro" id="IPR035906">
    <property type="entry name" value="MetI-like_sf"/>
</dbReference>
<evidence type="ECO:0000256" key="1">
    <source>
        <dbReference type="ARBA" id="ARBA00004141"/>
    </source>
</evidence>
<accession>A0A5N8VB71</accession>
<evidence type="ECO:0000256" key="3">
    <source>
        <dbReference type="ARBA" id="ARBA00022989"/>
    </source>
</evidence>
<comment type="caution">
    <text evidence="5">The sequence shown here is derived from an EMBL/GenBank/DDBJ whole genome shotgun (WGS) entry which is preliminary data.</text>
</comment>
<evidence type="ECO:0000256" key="2">
    <source>
        <dbReference type="ARBA" id="ARBA00022692"/>
    </source>
</evidence>
<reference evidence="5 6" key="1">
    <citation type="submission" date="2019-07" db="EMBL/GenBank/DDBJ databases">
        <title>New species of Amycolatopsis and Streptomyces.</title>
        <authorList>
            <person name="Duangmal K."/>
            <person name="Teo W.F.A."/>
            <person name="Lipun K."/>
        </authorList>
    </citation>
    <scope>NUCLEOTIDE SEQUENCE [LARGE SCALE GENOMIC DNA]</scope>
    <source>
        <strain evidence="5 6">NBRC 109810</strain>
    </source>
</reference>
<evidence type="ECO:0000313" key="6">
    <source>
        <dbReference type="Proteomes" id="UP000325849"/>
    </source>
</evidence>
<keyword evidence="3" id="KW-1133">Transmembrane helix</keyword>
<sequence length="69" mass="7381">MDVHRVRRGTPAAVLRLPITLGIYQYIDAHTNQWNAIMATTVMASDPAAVMLIVARRYAAAGATGGAIE</sequence>
<dbReference type="SUPFAM" id="SSF161098">
    <property type="entry name" value="MetI-like"/>
    <property type="match status" value="1"/>
</dbReference>
<gene>
    <name evidence="5" type="ORF">FNH09_08155</name>
</gene>
<comment type="subcellular location">
    <subcellularLocation>
        <location evidence="1">Membrane</location>
        <topology evidence="1">Multi-pass membrane protein</topology>
    </subcellularLocation>
</comment>
<dbReference type="Proteomes" id="UP000325849">
    <property type="component" value="Unassembled WGS sequence"/>
</dbReference>
<keyword evidence="4" id="KW-0472">Membrane</keyword>
<keyword evidence="6" id="KW-1185">Reference proteome</keyword>
<name>A0A5N8VB71_9ACTN</name>
<dbReference type="AlphaFoldDB" id="A0A5N8VB71"/>
<protein>
    <submittedName>
        <fullName evidence="5">Uncharacterized protein</fullName>
    </submittedName>
</protein>
<evidence type="ECO:0000313" key="5">
    <source>
        <dbReference type="EMBL" id="MPY31274.1"/>
    </source>
</evidence>
<keyword evidence="2" id="KW-0812">Transmembrane</keyword>
<evidence type="ECO:0000256" key="4">
    <source>
        <dbReference type="ARBA" id="ARBA00023136"/>
    </source>
</evidence>
<dbReference type="EMBL" id="VJZD01000022">
    <property type="protein sequence ID" value="MPY31274.1"/>
    <property type="molecule type" value="Genomic_DNA"/>
</dbReference>
<proteinExistence type="predicted"/>